<dbReference type="AlphaFoldDB" id="A0A367KE19"/>
<dbReference type="Proteomes" id="UP000252139">
    <property type="component" value="Unassembled WGS sequence"/>
</dbReference>
<protein>
    <submittedName>
        <fullName evidence="1">Uncharacterized protein</fullName>
    </submittedName>
</protein>
<evidence type="ECO:0000313" key="1">
    <source>
        <dbReference type="EMBL" id="RCI00438.1"/>
    </source>
</evidence>
<name>A0A367KE19_RHIAZ</name>
<organism evidence="1 2">
    <name type="scientific">Rhizopus azygosporus</name>
    <name type="common">Rhizopus microsporus var. azygosporus</name>
    <dbReference type="NCBI Taxonomy" id="86630"/>
    <lineage>
        <taxon>Eukaryota</taxon>
        <taxon>Fungi</taxon>
        <taxon>Fungi incertae sedis</taxon>
        <taxon>Mucoromycota</taxon>
        <taxon>Mucoromycotina</taxon>
        <taxon>Mucoromycetes</taxon>
        <taxon>Mucorales</taxon>
        <taxon>Mucorineae</taxon>
        <taxon>Rhizopodaceae</taxon>
        <taxon>Rhizopus</taxon>
    </lineage>
</organism>
<gene>
    <name evidence="1" type="ORF">CU097_014535</name>
</gene>
<keyword evidence="2" id="KW-1185">Reference proteome</keyword>
<dbReference type="EMBL" id="PJQL01000060">
    <property type="protein sequence ID" value="RCI00438.1"/>
    <property type="molecule type" value="Genomic_DNA"/>
</dbReference>
<sequence>MQLYSLLIKIVRDKTSLTASANSPSSISLLPDMIFSAKLSNGQEYEIGNGEVKAPSVTKSIVNATRVSPSKYILFATSMTITHMKKSLGGELPWFSKVDDVLMHAFRSMLTLKAFNAIISR</sequence>
<dbReference type="OrthoDB" id="2282120at2759"/>
<accession>A0A367KE19</accession>
<comment type="caution">
    <text evidence="1">The sequence shown here is derived from an EMBL/GenBank/DDBJ whole genome shotgun (WGS) entry which is preliminary data.</text>
</comment>
<reference evidence="1 2" key="1">
    <citation type="journal article" date="2018" name="G3 (Bethesda)">
        <title>Phylogenetic and Phylogenomic Definition of Rhizopus Species.</title>
        <authorList>
            <person name="Gryganskyi A.P."/>
            <person name="Golan J."/>
            <person name="Dolatabadi S."/>
            <person name="Mondo S."/>
            <person name="Robb S."/>
            <person name="Idnurm A."/>
            <person name="Muszewska A."/>
            <person name="Steczkiewicz K."/>
            <person name="Masonjones S."/>
            <person name="Liao H.L."/>
            <person name="Gajdeczka M.T."/>
            <person name="Anike F."/>
            <person name="Vuek A."/>
            <person name="Anishchenko I.M."/>
            <person name="Voigt K."/>
            <person name="de Hoog G.S."/>
            <person name="Smith M.E."/>
            <person name="Heitman J."/>
            <person name="Vilgalys R."/>
            <person name="Stajich J.E."/>
        </authorList>
    </citation>
    <scope>NUCLEOTIDE SEQUENCE [LARGE SCALE GENOMIC DNA]</scope>
    <source>
        <strain evidence="1 2">CBS 357.93</strain>
    </source>
</reference>
<evidence type="ECO:0000313" key="2">
    <source>
        <dbReference type="Proteomes" id="UP000252139"/>
    </source>
</evidence>
<proteinExistence type="predicted"/>